<name>A0A9D4UE66_ADICA</name>
<protein>
    <submittedName>
        <fullName evidence="3">Uncharacterized protein</fullName>
    </submittedName>
</protein>
<gene>
    <name evidence="3" type="ORF">GOP47_0018854</name>
</gene>
<accession>A0A9D4UE66</accession>
<reference evidence="3" key="1">
    <citation type="submission" date="2021-01" db="EMBL/GenBank/DDBJ databases">
        <title>Adiantum capillus-veneris genome.</title>
        <authorList>
            <person name="Fang Y."/>
            <person name="Liao Q."/>
        </authorList>
    </citation>
    <scope>NUCLEOTIDE SEQUENCE</scope>
    <source>
        <strain evidence="3">H3</strain>
        <tissue evidence="3">Leaf</tissue>
    </source>
</reference>
<comment type="similarity">
    <text evidence="1">Belongs to the bacterial phospholipase C family.</text>
</comment>
<dbReference type="InterPro" id="IPR007312">
    <property type="entry name" value="Phosphoesterase"/>
</dbReference>
<dbReference type="EMBL" id="JABFUD020000018">
    <property type="protein sequence ID" value="KAI5066230.1"/>
    <property type="molecule type" value="Genomic_DNA"/>
</dbReference>
<keyword evidence="2" id="KW-0378">Hydrolase</keyword>
<evidence type="ECO:0000313" key="3">
    <source>
        <dbReference type="EMBL" id="KAI5066230.1"/>
    </source>
</evidence>
<keyword evidence="4" id="KW-1185">Reference proteome</keyword>
<proteinExistence type="inferred from homology"/>
<dbReference type="Pfam" id="PF04185">
    <property type="entry name" value="Phosphoesterase"/>
    <property type="match status" value="1"/>
</dbReference>
<dbReference type="OrthoDB" id="5135119at2759"/>
<dbReference type="GO" id="GO:0009395">
    <property type="term" value="P:phospholipid catabolic process"/>
    <property type="evidence" value="ECO:0007669"/>
    <property type="project" value="TreeGrafter"/>
</dbReference>
<dbReference type="PANTHER" id="PTHR31956">
    <property type="entry name" value="NON-SPECIFIC PHOSPHOLIPASE C4-RELATED"/>
    <property type="match status" value="1"/>
</dbReference>
<evidence type="ECO:0000313" key="4">
    <source>
        <dbReference type="Proteomes" id="UP000886520"/>
    </source>
</evidence>
<dbReference type="Gene3D" id="3.40.720.10">
    <property type="entry name" value="Alkaline Phosphatase, subunit A"/>
    <property type="match status" value="2"/>
</dbReference>
<dbReference type="AlphaFoldDB" id="A0A9D4UE66"/>
<evidence type="ECO:0000256" key="1">
    <source>
        <dbReference type="ARBA" id="ARBA00009717"/>
    </source>
</evidence>
<dbReference type="PANTHER" id="PTHR31956:SF1">
    <property type="entry name" value="NON-SPECIFIC PHOSPHOLIPASE C1"/>
    <property type="match status" value="1"/>
</dbReference>
<comment type="caution">
    <text evidence="3">The sequence shown here is derived from an EMBL/GenBank/DDBJ whole genome shotgun (WGS) entry which is preliminary data.</text>
</comment>
<dbReference type="FunFam" id="3.40.720.10:FF:000011">
    <property type="entry name" value="Non-specific phospholipase C1"/>
    <property type="match status" value="1"/>
</dbReference>
<dbReference type="InterPro" id="IPR017850">
    <property type="entry name" value="Alkaline_phosphatase_core_sf"/>
</dbReference>
<organism evidence="3 4">
    <name type="scientific">Adiantum capillus-veneris</name>
    <name type="common">Maidenhair fern</name>
    <dbReference type="NCBI Taxonomy" id="13818"/>
    <lineage>
        <taxon>Eukaryota</taxon>
        <taxon>Viridiplantae</taxon>
        <taxon>Streptophyta</taxon>
        <taxon>Embryophyta</taxon>
        <taxon>Tracheophyta</taxon>
        <taxon>Polypodiopsida</taxon>
        <taxon>Polypodiidae</taxon>
        <taxon>Polypodiales</taxon>
        <taxon>Pteridineae</taxon>
        <taxon>Pteridaceae</taxon>
        <taxon>Vittarioideae</taxon>
        <taxon>Adiantum</taxon>
    </lineage>
</organism>
<dbReference type="Proteomes" id="UP000886520">
    <property type="component" value="Chromosome 18"/>
</dbReference>
<dbReference type="GO" id="GO:0042578">
    <property type="term" value="F:phosphoric ester hydrolase activity"/>
    <property type="evidence" value="ECO:0007669"/>
    <property type="project" value="UniProtKB-ARBA"/>
</dbReference>
<evidence type="ECO:0000256" key="2">
    <source>
        <dbReference type="ARBA" id="ARBA00022801"/>
    </source>
</evidence>
<sequence>MRSCYPLLHVKMGCAQSNQSDKHVIPGPIKTIVVLVMENRSFDHMLGWQMQLHPEIDGVTGKEFNDIKILHGAASSDAKESELSNSNGTETKNKTNVNNETIFFSKDAKYVVGDPAHGFQAITEQIFGVINPNDDKSTLLTLGSKPLMRGFAQQAEATSPGLSKAVMSGFPPEALPIYTSLLNEFAVFDKWFASLPASTQPNRQYVHSATSHGLMSNVTSELLRGLPQRTIFDNLYDEGLSFGIYFQSLPSTIFYRRLRQLKYIDKFHLYGLSFKKHAKEGTLPSYVVIEPRYFNHEIPPANDDHPPHNVSRGQALVKEVYETLRGSPQWEQTLLIITYDEHGGFFDHVATPISNVPSPDGIAGPAPYFFNFDRLGVRVPTIMVSPWINKKTIIHTPSGPMASSQFEHSSIPATVKKLFNLNSDFLTKRDAWAATFETVVASRSTPRKDCPLTLPEITKDGAADMEQNESKLNEFQEDLVRLSTHFNGETEKADELINKGIEECGKYTEKALSFYLSKCNEAKESGGDPSSIVCIKPSSSPGGHPTYYLEPCDL</sequence>